<dbReference type="FunFam" id="1.20.1270.10:FF:000043">
    <property type="entry name" value="Heat shock 70 kDa protein 15-like"/>
    <property type="match status" value="1"/>
</dbReference>
<evidence type="ECO:0000256" key="3">
    <source>
        <dbReference type="SAM" id="MobiDB-lite"/>
    </source>
</evidence>
<keyword evidence="2" id="KW-0067">ATP-binding</keyword>
<dbReference type="GO" id="GO:0005524">
    <property type="term" value="F:ATP binding"/>
    <property type="evidence" value="ECO:0007669"/>
    <property type="project" value="UniProtKB-KW"/>
</dbReference>
<dbReference type="EMBL" id="JACEFO010001646">
    <property type="protein sequence ID" value="KAF8727010.1"/>
    <property type="molecule type" value="Genomic_DNA"/>
</dbReference>
<dbReference type="FunFam" id="2.60.34.10:FF:000018">
    <property type="entry name" value="Heat shock 70 kDa protein 4L"/>
    <property type="match status" value="1"/>
</dbReference>
<dbReference type="Gene3D" id="1.20.1270.10">
    <property type="match status" value="2"/>
</dbReference>
<dbReference type="OrthoDB" id="434160at2759"/>
<dbReference type="GO" id="GO:0140662">
    <property type="term" value="F:ATP-dependent protein folding chaperone"/>
    <property type="evidence" value="ECO:0007669"/>
    <property type="project" value="InterPro"/>
</dbReference>
<organism evidence="4 5">
    <name type="scientific">Digitaria exilis</name>
    <dbReference type="NCBI Taxonomy" id="1010633"/>
    <lineage>
        <taxon>Eukaryota</taxon>
        <taxon>Viridiplantae</taxon>
        <taxon>Streptophyta</taxon>
        <taxon>Embryophyta</taxon>
        <taxon>Tracheophyta</taxon>
        <taxon>Spermatophyta</taxon>
        <taxon>Magnoliopsida</taxon>
        <taxon>Liliopsida</taxon>
        <taxon>Poales</taxon>
        <taxon>Poaceae</taxon>
        <taxon>PACMAD clade</taxon>
        <taxon>Panicoideae</taxon>
        <taxon>Panicodae</taxon>
        <taxon>Paniceae</taxon>
        <taxon>Anthephorinae</taxon>
        <taxon>Digitaria</taxon>
    </lineage>
</organism>
<dbReference type="AlphaFoldDB" id="A0A835F3C7"/>
<feature type="compositionally biased region" description="Basic and acidic residues" evidence="3">
    <location>
        <begin position="189"/>
        <end position="206"/>
    </location>
</feature>
<evidence type="ECO:0000313" key="4">
    <source>
        <dbReference type="EMBL" id="KAF8727010.1"/>
    </source>
</evidence>
<feature type="compositionally biased region" description="Basic and acidic residues" evidence="3">
    <location>
        <begin position="147"/>
        <end position="160"/>
    </location>
</feature>
<gene>
    <name evidence="4" type="ORF">HU200_019505</name>
</gene>
<reference evidence="4" key="1">
    <citation type="submission" date="2020-07" db="EMBL/GenBank/DDBJ databases">
        <title>Genome sequence and genetic diversity analysis of an under-domesticated orphan crop, white fonio (Digitaria exilis).</title>
        <authorList>
            <person name="Bennetzen J.L."/>
            <person name="Chen S."/>
            <person name="Ma X."/>
            <person name="Wang X."/>
            <person name="Yssel A.E.J."/>
            <person name="Chaluvadi S.R."/>
            <person name="Johnson M."/>
            <person name="Gangashetty P."/>
            <person name="Hamidou F."/>
            <person name="Sanogo M.D."/>
            <person name="Zwaenepoel A."/>
            <person name="Wallace J."/>
            <person name="Van De Peer Y."/>
            <person name="Van Deynze A."/>
        </authorList>
    </citation>
    <scope>NUCLEOTIDE SEQUENCE</scope>
    <source>
        <tissue evidence="4">Leaves</tissue>
    </source>
</reference>
<dbReference type="GO" id="GO:0005829">
    <property type="term" value="C:cytosol"/>
    <property type="evidence" value="ECO:0007669"/>
    <property type="project" value="TreeGrafter"/>
</dbReference>
<feature type="compositionally biased region" description="Polar residues" evidence="3">
    <location>
        <begin position="445"/>
        <end position="455"/>
    </location>
</feature>
<sequence>MNASECVARGCALQCAILSPTFKVREFQVNDVFPFSIALSWKPDAQNNETQQTVVFPKGNAIPSVKALTFYRANTFTIDVVKVDANDAQIEQKISTYTIGPFQSRNAEKAKLKLKVRLNIHGIVSVESATMLEEEEVEVPVSATNEAQKEATKMDTDDAHPASGTDVNMEESKGATDAAEGSENVAPTSEEKSVPMDTDAKAEASKKKVKKTNVPVSEVVHGALGANELNKAVEKEYEMALQDRVMEETKEKKNAVEAYVYDMRNKLYDKYSDFVTSEEKEGLIAKLQEVEDWLYEEGEDETKGVYIAKLEELKKVGDPIEARFKEWETRDSCVNQLVYCINSFREAALSNDQKFEHIDISEKQKVINECSEAEAWLLEKKQQQDSLPKHANPVLLSSDLKKKAETLDRFCKPIMTKPKPALKPQTPPPTETPARETQTPEQQQSNGENSASEPTGENAAEEPAAEQMETDKPEGAADASA</sequence>
<protein>
    <recommendedName>
        <fullName evidence="6">Heat shock 70 kDa protein 14</fullName>
    </recommendedName>
</protein>
<dbReference type="FunFam" id="1.20.1270.10:FF:000002">
    <property type="entry name" value="Heat shock 70 kDa protein 4"/>
    <property type="match status" value="1"/>
</dbReference>
<evidence type="ECO:0000256" key="1">
    <source>
        <dbReference type="ARBA" id="ARBA00022741"/>
    </source>
</evidence>
<dbReference type="SUPFAM" id="SSF100934">
    <property type="entry name" value="Heat shock protein 70kD (HSP70), C-terminal subdomain"/>
    <property type="match status" value="2"/>
</dbReference>
<evidence type="ECO:0008006" key="6">
    <source>
        <dbReference type="Google" id="ProtNLM"/>
    </source>
</evidence>
<accession>A0A835F3C7</accession>
<dbReference type="Pfam" id="PF00012">
    <property type="entry name" value="HSP70"/>
    <property type="match status" value="1"/>
</dbReference>
<dbReference type="SUPFAM" id="SSF100920">
    <property type="entry name" value="Heat shock protein 70kD (HSP70), peptide-binding domain"/>
    <property type="match status" value="1"/>
</dbReference>
<evidence type="ECO:0000313" key="5">
    <source>
        <dbReference type="Proteomes" id="UP000636709"/>
    </source>
</evidence>
<comment type="caution">
    <text evidence="4">The sequence shown here is derived from an EMBL/GenBank/DDBJ whole genome shotgun (WGS) entry which is preliminary data.</text>
</comment>
<keyword evidence="5" id="KW-1185">Reference proteome</keyword>
<proteinExistence type="predicted"/>
<dbReference type="PANTHER" id="PTHR45639:SF4">
    <property type="entry name" value="HSC70CB, ISOFORM G"/>
    <property type="match status" value="1"/>
</dbReference>
<dbReference type="Gene3D" id="2.60.34.10">
    <property type="entry name" value="Substrate Binding Domain Of DNAk, Chain A, domain 1"/>
    <property type="match status" value="1"/>
</dbReference>
<keyword evidence="1" id="KW-0547">Nucleotide-binding</keyword>
<dbReference type="GO" id="GO:0005634">
    <property type="term" value="C:nucleus"/>
    <property type="evidence" value="ECO:0007669"/>
    <property type="project" value="TreeGrafter"/>
</dbReference>
<name>A0A835F3C7_9POAL</name>
<dbReference type="InterPro" id="IPR013126">
    <property type="entry name" value="Hsp_70_fam"/>
</dbReference>
<dbReference type="PANTHER" id="PTHR45639">
    <property type="entry name" value="HSC70CB, ISOFORM G-RELATED"/>
    <property type="match status" value="1"/>
</dbReference>
<evidence type="ECO:0000256" key="2">
    <source>
        <dbReference type="ARBA" id="ARBA00022840"/>
    </source>
</evidence>
<feature type="compositionally biased region" description="Low complexity" evidence="3">
    <location>
        <begin position="435"/>
        <end position="444"/>
    </location>
</feature>
<dbReference type="Proteomes" id="UP000636709">
    <property type="component" value="Unassembled WGS sequence"/>
</dbReference>
<feature type="region of interest" description="Disordered" evidence="3">
    <location>
        <begin position="137"/>
        <end position="209"/>
    </location>
</feature>
<dbReference type="InterPro" id="IPR029048">
    <property type="entry name" value="HSP70_C_sf"/>
</dbReference>
<feature type="region of interest" description="Disordered" evidence="3">
    <location>
        <begin position="411"/>
        <end position="481"/>
    </location>
</feature>
<dbReference type="InterPro" id="IPR029047">
    <property type="entry name" value="HSP70_peptide-bd_sf"/>
</dbReference>